<gene>
    <name evidence="1" type="ORF">H9642_02400</name>
</gene>
<sequence>MELSVHPFHSLFEQLGLPNDNDSIRQFIEQHSPLPENVLLADAPFWTPAQAAFLREEILDDADWAVVVDNLNVALRKPDPSGAGY</sequence>
<dbReference type="Proteomes" id="UP000611945">
    <property type="component" value="Unassembled WGS sequence"/>
</dbReference>
<dbReference type="InterPro" id="IPR038086">
    <property type="entry name" value="DUF2789_sf"/>
</dbReference>
<protein>
    <submittedName>
        <fullName evidence="1">DUF2789 domain-containing protein</fullName>
    </submittedName>
</protein>
<dbReference type="Pfam" id="PF10982">
    <property type="entry name" value="DUF2789"/>
    <property type="match status" value="1"/>
</dbReference>
<accession>A0ABR8TJV0</accession>
<organism evidence="1 2">
    <name type="scientific">Serpens gallinarum</name>
    <dbReference type="NCBI Taxonomy" id="2763075"/>
    <lineage>
        <taxon>Bacteria</taxon>
        <taxon>Pseudomonadati</taxon>
        <taxon>Pseudomonadota</taxon>
        <taxon>Gammaproteobacteria</taxon>
        <taxon>Pseudomonadales</taxon>
        <taxon>Pseudomonadaceae</taxon>
        <taxon>Pseudomonas</taxon>
    </lineage>
</organism>
<dbReference type="InterPro" id="IPR021250">
    <property type="entry name" value="DUF2789"/>
</dbReference>
<dbReference type="EMBL" id="JACSQG010000001">
    <property type="protein sequence ID" value="MBD7976036.1"/>
    <property type="molecule type" value="Genomic_DNA"/>
</dbReference>
<evidence type="ECO:0000313" key="2">
    <source>
        <dbReference type="Proteomes" id="UP000611945"/>
    </source>
</evidence>
<comment type="caution">
    <text evidence="1">The sequence shown here is derived from an EMBL/GenBank/DDBJ whole genome shotgun (WGS) entry which is preliminary data.</text>
</comment>
<evidence type="ECO:0000313" key="1">
    <source>
        <dbReference type="EMBL" id="MBD7976036.1"/>
    </source>
</evidence>
<dbReference type="RefSeq" id="WP_251834811.1">
    <property type="nucleotide sequence ID" value="NZ_JACSQG010000001.1"/>
</dbReference>
<keyword evidence="2" id="KW-1185">Reference proteome</keyword>
<proteinExistence type="predicted"/>
<reference evidence="1 2" key="1">
    <citation type="submission" date="2020-08" db="EMBL/GenBank/DDBJ databases">
        <title>A Genomic Blueprint of the Chicken Gut Microbiome.</title>
        <authorList>
            <person name="Gilroy R."/>
            <person name="Ravi A."/>
            <person name="Getino M."/>
            <person name="Pursley I."/>
            <person name="Horton D.L."/>
            <person name="Alikhan N.-F."/>
            <person name="Baker D."/>
            <person name="Gharbi K."/>
            <person name="Hall N."/>
            <person name="Watson M."/>
            <person name="Adriaenssens E.M."/>
            <person name="Foster-Nyarko E."/>
            <person name="Jarju S."/>
            <person name="Secka A."/>
            <person name="Antonio M."/>
            <person name="Oren A."/>
            <person name="Chaudhuri R."/>
            <person name="La Ragione R.M."/>
            <person name="Hildebrand F."/>
            <person name="Pallen M.J."/>
        </authorList>
    </citation>
    <scope>NUCLEOTIDE SEQUENCE [LARGE SCALE GENOMIC DNA]</scope>
    <source>
        <strain evidence="1 2">Sa2CUA2</strain>
    </source>
</reference>
<dbReference type="Gene3D" id="1.10.10.1130">
    <property type="entry name" value="Uncharacterised protein PF10982, DUF2789"/>
    <property type="match status" value="1"/>
</dbReference>
<name>A0ABR8TJV0_9PSED</name>